<dbReference type="InterPro" id="IPR013783">
    <property type="entry name" value="Ig-like_fold"/>
</dbReference>
<dbReference type="SMART" id="SM00408">
    <property type="entry name" value="IGc2"/>
    <property type="match status" value="1"/>
</dbReference>
<dbReference type="EMBL" id="JAFBMS010000769">
    <property type="protein sequence ID" value="KAG9330085.1"/>
    <property type="molecule type" value="Genomic_DNA"/>
</dbReference>
<keyword evidence="1" id="KW-1133">Transmembrane helix</keyword>
<evidence type="ECO:0000259" key="2">
    <source>
        <dbReference type="PROSITE" id="PS50835"/>
    </source>
</evidence>
<keyword evidence="4" id="KW-1185">Reference proteome</keyword>
<dbReference type="PANTHER" id="PTHR46013">
    <property type="entry name" value="VASCULAR CELL ADHESION MOLECULE 1"/>
    <property type="match status" value="1"/>
</dbReference>
<dbReference type="InterPro" id="IPR007110">
    <property type="entry name" value="Ig-like_dom"/>
</dbReference>
<dbReference type="Proteomes" id="UP000824540">
    <property type="component" value="Unassembled WGS sequence"/>
</dbReference>
<gene>
    <name evidence="3" type="ORF">JZ751_027390</name>
</gene>
<evidence type="ECO:0000256" key="1">
    <source>
        <dbReference type="SAM" id="Phobius"/>
    </source>
</evidence>
<dbReference type="PANTHER" id="PTHR46013:SF4">
    <property type="entry name" value="B-CELL RECEPTOR CD22-RELATED"/>
    <property type="match status" value="1"/>
</dbReference>
<proteinExistence type="predicted"/>
<dbReference type="PROSITE" id="PS50835">
    <property type="entry name" value="IG_LIKE"/>
    <property type="match status" value="2"/>
</dbReference>
<organism evidence="3 4">
    <name type="scientific">Albula glossodonta</name>
    <name type="common">roundjaw bonefish</name>
    <dbReference type="NCBI Taxonomy" id="121402"/>
    <lineage>
        <taxon>Eukaryota</taxon>
        <taxon>Metazoa</taxon>
        <taxon>Chordata</taxon>
        <taxon>Craniata</taxon>
        <taxon>Vertebrata</taxon>
        <taxon>Euteleostomi</taxon>
        <taxon>Actinopterygii</taxon>
        <taxon>Neopterygii</taxon>
        <taxon>Teleostei</taxon>
        <taxon>Albuliformes</taxon>
        <taxon>Albulidae</taxon>
        <taxon>Albula</taxon>
    </lineage>
</organism>
<keyword evidence="1" id="KW-0812">Transmembrane</keyword>
<name>A0A8T2MPV2_9TELE</name>
<protein>
    <recommendedName>
        <fullName evidence="2">Ig-like domain-containing protein</fullName>
    </recommendedName>
</protein>
<feature type="domain" description="Ig-like" evidence="2">
    <location>
        <begin position="47"/>
        <end position="129"/>
    </location>
</feature>
<dbReference type="Gene3D" id="2.60.40.10">
    <property type="entry name" value="Immunoglobulins"/>
    <property type="match status" value="2"/>
</dbReference>
<accession>A0A8T2MPV2</accession>
<feature type="domain" description="Ig-like" evidence="2">
    <location>
        <begin position="135"/>
        <end position="200"/>
    </location>
</feature>
<comment type="caution">
    <text evidence="3">The sequence shown here is derived from an EMBL/GenBank/DDBJ whole genome shotgun (WGS) entry which is preliminary data.</text>
</comment>
<dbReference type="Pfam" id="PF13927">
    <property type="entry name" value="Ig_3"/>
    <property type="match status" value="1"/>
</dbReference>
<evidence type="ECO:0000313" key="3">
    <source>
        <dbReference type="EMBL" id="KAG9330085.1"/>
    </source>
</evidence>
<dbReference type="InterPro" id="IPR036179">
    <property type="entry name" value="Ig-like_dom_sf"/>
</dbReference>
<keyword evidence="1" id="KW-0472">Membrane</keyword>
<sequence>MANEMKPLTQGLVTAREEMKHLHTASLYAQLWILWSVHSIQSGDSCDTMIQMEREERQVGLGHSFMLSCRFSCVHPSDDLHWLKNEQSVANTTTNQSNFNFSLRIDAAEPHHSGEYHCQTQGASSNTVVIRVVDLSVRVSSAAVEVLEGDTVELSCTPVSPLNATLFWAQGECEENRTVSHHRTLRISPVTIRHNTDYHCCCSIPTSPPLHRSQRVQVTVLRLQSILSCQLLWYLLCKAGIFLLLLATVIIILACRGHY</sequence>
<dbReference type="InterPro" id="IPR003599">
    <property type="entry name" value="Ig_sub"/>
</dbReference>
<dbReference type="InterPro" id="IPR003598">
    <property type="entry name" value="Ig_sub2"/>
</dbReference>
<dbReference type="OrthoDB" id="10012075at2759"/>
<dbReference type="SMART" id="SM00409">
    <property type="entry name" value="IG"/>
    <property type="match status" value="2"/>
</dbReference>
<feature type="transmembrane region" description="Helical" evidence="1">
    <location>
        <begin position="231"/>
        <end position="255"/>
    </location>
</feature>
<dbReference type="AlphaFoldDB" id="A0A8T2MPV2"/>
<evidence type="ECO:0000313" key="4">
    <source>
        <dbReference type="Proteomes" id="UP000824540"/>
    </source>
</evidence>
<reference evidence="3" key="1">
    <citation type="thesis" date="2021" institute="BYU ScholarsArchive" country="Provo, UT, USA">
        <title>Applications of and Algorithms for Genome Assembly and Genomic Analyses with an Emphasis on Marine Teleosts.</title>
        <authorList>
            <person name="Pickett B.D."/>
        </authorList>
    </citation>
    <scope>NUCLEOTIDE SEQUENCE</scope>
    <source>
        <strain evidence="3">HI-2016</strain>
    </source>
</reference>
<dbReference type="SUPFAM" id="SSF48726">
    <property type="entry name" value="Immunoglobulin"/>
    <property type="match status" value="2"/>
</dbReference>